<evidence type="ECO:0000259" key="4">
    <source>
        <dbReference type="Pfam" id="PF16656"/>
    </source>
</evidence>
<feature type="chain" id="PRO_5047362371" description="Metallophosphoesterase" evidence="2">
    <location>
        <begin position="25"/>
        <end position="793"/>
    </location>
</feature>
<dbReference type="Pfam" id="PF16656">
    <property type="entry name" value="Pur_ac_phosph_N"/>
    <property type="match status" value="1"/>
</dbReference>
<dbReference type="Gene3D" id="2.60.120.260">
    <property type="entry name" value="Galactose-binding domain-like"/>
    <property type="match status" value="1"/>
</dbReference>
<proteinExistence type="predicted"/>
<dbReference type="InterPro" id="IPR039331">
    <property type="entry name" value="PAPs-like"/>
</dbReference>
<feature type="signal peptide" evidence="2">
    <location>
        <begin position="1"/>
        <end position="24"/>
    </location>
</feature>
<evidence type="ECO:0000313" key="5">
    <source>
        <dbReference type="EMBL" id="GAA2247471.1"/>
    </source>
</evidence>
<sequence>MTATIAAAALVAAGGMLTAVPASAAEELPETFLSTSSSWRYSDNNTDPAAGDPDRLVWTKAGYDDSAWKTGTGAFGAKNGAAVPDLGANFPVTTVLNQYIDPTAASKVDVPTFHFRTAFDVTSGQIAELAGLTGSITYDDAVQIFVNGTKVAGFVDDRVTAVDDSQKNLTYAGNGGGDPVSSTFVVPSAVLQPGSNTISVALYQDRATSSDAYLDLKSLVPLPVDAGAASISDLVLGVGSDESQRIVTWYSSADTTQQLQFAPASEMAGGAFPASPTVVAATGGVTTSGEYNRTATITGLAENTAYVYRVGAEGAWSAVNSFRTQSFSGDFDFLFFGDPQIGSSGNVASDSAGWADTLQVATSTYPDAELLFSAGDQVESANSEAQYEAFLSPSELREIPFVATNGNHDVGSKAYEQHFVTPNTDRTAGPASGSGSGGDYWFIHKGVLFMDINSNSRDYTSHIAWMQQVVAEQGANVQWKVLAFHHSIYSPGPHATDSDVIDRRNVLPTVISDLGIDVVLQGHDHSYARSYLIKNGEKADPAEEAGADSVVAGPGGVLYVTSNSASGSKYYSLQNSSAFWWLSVQNQEQVRNYTAVEVSDNSIAIKTLRSQASGSMPVNSVVDEVTLSREVVPDEDTQELQVIVPESAPGEFVWSVDGTNGLVDLGTAEENGDHYAATGSINPIRVTDTRSAGPVWSISAQVGDFTTGTETFSGKYLGWTPSVTEAGGGALAGDAVVSGFESGDGLSAPSTLGHAESGHARGSAKLGADLDLKIPVDVTDGTYRATLTLTALS</sequence>
<dbReference type="SUPFAM" id="SSF49363">
    <property type="entry name" value="Purple acid phosphatase, N-terminal domain"/>
    <property type="match status" value="1"/>
</dbReference>
<accession>A0ABP5R209</accession>
<dbReference type="Proteomes" id="UP001500929">
    <property type="component" value="Unassembled WGS sequence"/>
</dbReference>
<dbReference type="PANTHER" id="PTHR22953">
    <property type="entry name" value="ACID PHOSPHATASE RELATED"/>
    <property type="match status" value="1"/>
</dbReference>
<evidence type="ECO:0000259" key="3">
    <source>
        <dbReference type="Pfam" id="PF00149"/>
    </source>
</evidence>
<dbReference type="CDD" id="cd00838">
    <property type="entry name" value="MPP_superfamily"/>
    <property type="match status" value="1"/>
</dbReference>
<dbReference type="Gene3D" id="3.60.21.10">
    <property type="match status" value="1"/>
</dbReference>
<feature type="domain" description="Purple acid phosphatase N-terminal" evidence="4">
    <location>
        <begin position="235"/>
        <end position="324"/>
    </location>
</feature>
<dbReference type="EMBL" id="BAAAQY010000013">
    <property type="protein sequence ID" value="GAA2247471.1"/>
    <property type="molecule type" value="Genomic_DNA"/>
</dbReference>
<feature type="domain" description="Calcineurin-like phosphoesterase" evidence="3">
    <location>
        <begin position="333"/>
        <end position="527"/>
    </location>
</feature>
<evidence type="ECO:0000313" key="6">
    <source>
        <dbReference type="Proteomes" id="UP001500929"/>
    </source>
</evidence>
<reference evidence="6" key="1">
    <citation type="journal article" date="2019" name="Int. J. Syst. Evol. Microbiol.">
        <title>The Global Catalogue of Microorganisms (GCM) 10K type strain sequencing project: providing services to taxonomists for standard genome sequencing and annotation.</title>
        <authorList>
            <consortium name="The Broad Institute Genomics Platform"/>
            <consortium name="The Broad Institute Genome Sequencing Center for Infectious Disease"/>
            <person name="Wu L."/>
            <person name="Ma J."/>
        </authorList>
    </citation>
    <scope>NUCLEOTIDE SEQUENCE [LARGE SCALE GENOMIC DNA]</scope>
    <source>
        <strain evidence="6">JCM 16117</strain>
    </source>
</reference>
<dbReference type="SUPFAM" id="SSF56300">
    <property type="entry name" value="Metallo-dependent phosphatases"/>
    <property type="match status" value="1"/>
</dbReference>
<dbReference type="Pfam" id="PF00149">
    <property type="entry name" value="Metallophos"/>
    <property type="match status" value="1"/>
</dbReference>
<dbReference type="InterPro" id="IPR029052">
    <property type="entry name" value="Metallo-depent_PP-like"/>
</dbReference>
<keyword evidence="6" id="KW-1185">Reference proteome</keyword>
<gene>
    <name evidence="5" type="ORF">GCM10009851_36140</name>
</gene>
<dbReference type="Gene3D" id="2.60.40.380">
    <property type="entry name" value="Purple acid phosphatase-like, N-terminal"/>
    <property type="match status" value="1"/>
</dbReference>
<organism evidence="5 6">
    <name type="scientific">Herbiconiux moechotypicola</name>
    <dbReference type="NCBI Taxonomy" id="637393"/>
    <lineage>
        <taxon>Bacteria</taxon>
        <taxon>Bacillati</taxon>
        <taxon>Actinomycetota</taxon>
        <taxon>Actinomycetes</taxon>
        <taxon>Micrococcales</taxon>
        <taxon>Microbacteriaceae</taxon>
        <taxon>Herbiconiux</taxon>
    </lineage>
</organism>
<dbReference type="InterPro" id="IPR004843">
    <property type="entry name" value="Calcineurin-like_PHP"/>
</dbReference>
<protein>
    <recommendedName>
        <fullName evidence="7">Metallophosphoesterase</fullName>
    </recommendedName>
</protein>
<evidence type="ECO:0000256" key="1">
    <source>
        <dbReference type="ARBA" id="ARBA00022729"/>
    </source>
</evidence>
<dbReference type="InterPro" id="IPR015914">
    <property type="entry name" value="PAPs_N"/>
</dbReference>
<name>A0ABP5R209_9MICO</name>
<dbReference type="InterPro" id="IPR008963">
    <property type="entry name" value="Purple_acid_Pase-like_N"/>
</dbReference>
<comment type="caution">
    <text evidence="5">The sequence shown here is derived from an EMBL/GenBank/DDBJ whole genome shotgun (WGS) entry which is preliminary data.</text>
</comment>
<evidence type="ECO:0000256" key="2">
    <source>
        <dbReference type="SAM" id="SignalP"/>
    </source>
</evidence>
<dbReference type="PANTHER" id="PTHR22953:SF153">
    <property type="entry name" value="PURPLE ACID PHOSPHATASE"/>
    <property type="match status" value="1"/>
</dbReference>
<evidence type="ECO:0008006" key="7">
    <source>
        <dbReference type="Google" id="ProtNLM"/>
    </source>
</evidence>
<keyword evidence="1 2" id="KW-0732">Signal</keyword>